<dbReference type="InterPro" id="IPR036977">
    <property type="entry name" value="DNA_primase_Znf_CHC2"/>
</dbReference>
<gene>
    <name evidence="9" type="ORF">ORY91_001122</name>
    <name evidence="10" type="ORF">V9W64_09230</name>
</gene>
<evidence type="ECO:0000313" key="9">
    <source>
        <dbReference type="EMBL" id="MDD9327712.1"/>
    </source>
</evidence>
<reference evidence="9" key="1">
    <citation type="submission" date="2022-10" db="EMBL/GenBank/DDBJ databases">
        <authorList>
            <person name="Boutroux M."/>
        </authorList>
    </citation>
    <scope>NUCLEOTIDE SEQUENCE</scope>
    <source>
        <strain evidence="9">51.81</strain>
    </source>
</reference>
<evidence type="ECO:0000256" key="2">
    <source>
        <dbReference type="ARBA" id="ARBA00022515"/>
    </source>
</evidence>
<dbReference type="GO" id="GO:0003677">
    <property type="term" value="F:DNA binding"/>
    <property type="evidence" value="ECO:0007669"/>
    <property type="project" value="InterPro"/>
</dbReference>
<evidence type="ECO:0000256" key="6">
    <source>
        <dbReference type="ARBA" id="ARBA00023163"/>
    </source>
</evidence>
<reference evidence="10" key="2">
    <citation type="submission" date="2024-02" db="EMBL/GenBank/DDBJ databases">
        <title>Neisseria leonii sp. nov.</title>
        <authorList>
            <person name="Boutroux M."/>
            <person name="Favre-Rochex S."/>
            <person name="Gorgette O."/>
            <person name="Touak G."/>
            <person name="Muhle E."/>
            <person name="Chesneau O."/>
            <person name="Clermont D."/>
            <person name="Rahi P."/>
        </authorList>
    </citation>
    <scope>NUCLEOTIDE SEQUENCE</scope>
    <source>
        <strain evidence="10">51.81</strain>
    </source>
</reference>
<dbReference type="InterPro" id="IPR034154">
    <property type="entry name" value="TOPRIM_DnaG/twinkle"/>
</dbReference>
<sequence length="930" mass="104493">MSNTNPAIAQWLNRLKSDIDIHQVAEQLGLQRDGSRGNYRAPNREDKHHSLSLHKQGQYGQGWKDHATGDGGSTIDLVLYAGAADSFIDAAKLLGDWFGLPMPVTPQSKPRQLTKIEFIAQKCRQQPDAANDYLISRGISLAVIEAAVKRRTIGYNDWTSPKLPAGQPGYGGPAAAFMVYNGNGECVAVDFRYFDADLNGGVKTQCQGEKDGFYWTSDPRRLAAARSVYIVESPINALSIETALAYYPGFACLAIRGVANTRTIDWAFLRGKKVIIALDHTDKYQEASGKRPGMAAAYELYDALTAADISARMVDMLDWEEGEDINDVLQAYGKDELLCRLKKLDQWLICGMPSVNGNNMDKGKGRRRVFLPSQDWNIYWRYRVMDDFMQYVDEFKDIYDDDTGETDRSETLGDLCSFRLASLSRLSIQSHLSTINGTKDSQPETVYGISAQTPRGGVKLQREVINGDKIYNLDWWKSKFGMIWKPAQFTRMLTIMERSADLAAKDVVNFVGLAWRDGKLAALEGQDCFFVEPQKQCLYYNMSFPRGSNQDAQRVVQAYQATFKQNAAAIALVWALGCHLKAVLGFYPHFQMQAEKGSGKSKLLESLQGTLAFQVLSGQMLKTDHRRRASVSYTSHPVGWDEYSKLPKGVLTDIDGLLQSTYRFEFTRVGAALTPYLMCSPVLLAGEEVDVASLQSKICRSTLSVKKQGDIIDRDLPQFPVWQWLQYLSHVEPARIRDLHGQYLTWCQSKSRSGDGDATAKRMMENYAAIATAWAFLADFAGFPVEQGGFLDDLMVEMNQHLSDTDGTRLPWVWIMEIFLSELEAKRFEHPFCWDKIDGKWALLTRPNYIMDHISSSNHLRDKFNALPIKTGRIFKQQVMASGVVMTGHEDVERMIGGRRTAHLTAISLDALEKLGLYATPWVPSVRDEL</sequence>
<evidence type="ECO:0000256" key="1">
    <source>
        <dbReference type="ARBA" id="ARBA00022478"/>
    </source>
</evidence>
<evidence type="ECO:0000259" key="8">
    <source>
        <dbReference type="Pfam" id="PF13362"/>
    </source>
</evidence>
<keyword evidence="2" id="KW-0639">Primosome</keyword>
<dbReference type="GO" id="GO:1990077">
    <property type="term" value="C:primosome complex"/>
    <property type="evidence" value="ECO:0007669"/>
    <property type="project" value="UniProtKB-KW"/>
</dbReference>
<keyword evidence="3" id="KW-0808">Transferase</keyword>
<feature type="region of interest" description="Disordered" evidence="7">
    <location>
        <begin position="32"/>
        <end position="65"/>
    </location>
</feature>
<name>A0A9X4E1C3_9NEIS</name>
<evidence type="ECO:0000313" key="10">
    <source>
        <dbReference type="EMBL" id="WWY02864.1"/>
    </source>
</evidence>
<dbReference type="CDD" id="cd01029">
    <property type="entry name" value="TOPRIM_primases"/>
    <property type="match status" value="1"/>
</dbReference>
<evidence type="ECO:0000256" key="4">
    <source>
        <dbReference type="ARBA" id="ARBA00022695"/>
    </source>
</evidence>
<dbReference type="Gene3D" id="3.40.1360.10">
    <property type="match status" value="1"/>
</dbReference>
<dbReference type="SUPFAM" id="SSF57783">
    <property type="entry name" value="Zinc beta-ribbon"/>
    <property type="match status" value="1"/>
</dbReference>
<dbReference type="GO" id="GO:0016779">
    <property type="term" value="F:nucleotidyltransferase activity"/>
    <property type="evidence" value="ECO:0007669"/>
    <property type="project" value="UniProtKB-KW"/>
</dbReference>
<feature type="domain" description="Toprim" evidence="8">
    <location>
        <begin position="228"/>
        <end position="335"/>
    </location>
</feature>
<keyword evidence="5" id="KW-0235">DNA replication</keyword>
<dbReference type="Pfam" id="PF13362">
    <property type="entry name" value="Toprim_3"/>
    <property type="match status" value="1"/>
</dbReference>
<organism evidence="9">
    <name type="scientific">Neisseria leonii</name>
    <dbReference type="NCBI Taxonomy" id="2995413"/>
    <lineage>
        <taxon>Bacteria</taxon>
        <taxon>Pseudomonadati</taxon>
        <taxon>Pseudomonadota</taxon>
        <taxon>Betaproteobacteria</taxon>
        <taxon>Neisseriales</taxon>
        <taxon>Neisseriaceae</taxon>
        <taxon>Neisseria</taxon>
    </lineage>
</organism>
<dbReference type="GO" id="GO:0008270">
    <property type="term" value="F:zinc ion binding"/>
    <property type="evidence" value="ECO:0007669"/>
    <property type="project" value="InterPro"/>
</dbReference>
<evidence type="ECO:0000313" key="11">
    <source>
        <dbReference type="Proteomes" id="UP001149607"/>
    </source>
</evidence>
<dbReference type="EMBL" id="JAPQFL010000002">
    <property type="protein sequence ID" value="MDD9327712.1"/>
    <property type="molecule type" value="Genomic_DNA"/>
</dbReference>
<dbReference type="Proteomes" id="UP001149607">
    <property type="component" value="Chromosome"/>
</dbReference>
<evidence type="ECO:0000256" key="5">
    <source>
        <dbReference type="ARBA" id="ARBA00022705"/>
    </source>
</evidence>
<dbReference type="InterPro" id="IPR006171">
    <property type="entry name" value="TOPRIM_dom"/>
</dbReference>
<protein>
    <submittedName>
        <fullName evidence="9">Toprim domain-containing protein</fullName>
    </submittedName>
</protein>
<evidence type="ECO:0000256" key="3">
    <source>
        <dbReference type="ARBA" id="ARBA00022679"/>
    </source>
</evidence>
<dbReference type="AlphaFoldDB" id="A0A9X4E1C3"/>
<dbReference type="EMBL" id="CP146598">
    <property type="protein sequence ID" value="WWY02864.1"/>
    <property type="molecule type" value="Genomic_DNA"/>
</dbReference>
<dbReference type="GO" id="GO:0006269">
    <property type="term" value="P:DNA replication, synthesis of primer"/>
    <property type="evidence" value="ECO:0007669"/>
    <property type="project" value="UniProtKB-KW"/>
</dbReference>
<keyword evidence="4" id="KW-0548">Nucleotidyltransferase</keyword>
<dbReference type="Gene3D" id="3.90.580.10">
    <property type="entry name" value="Zinc finger, CHC2-type domain"/>
    <property type="match status" value="1"/>
</dbReference>
<dbReference type="RefSeq" id="WP_274584898.1">
    <property type="nucleotide sequence ID" value="NZ_CP146598.1"/>
</dbReference>
<evidence type="ECO:0000256" key="7">
    <source>
        <dbReference type="SAM" id="MobiDB-lite"/>
    </source>
</evidence>
<keyword evidence="6" id="KW-0804">Transcription</keyword>
<keyword evidence="11" id="KW-1185">Reference proteome</keyword>
<accession>A0A9X4E1C3</accession>
<dbReference type="GO" id="GO:0000428">
    <property type="term" value="C:DNA-directed RNA polymerase complex"/>
    <property type="evidence" value="ECO:0007669"/>
    <property type="project" value="UniProtKB-KW"/>
</dbReference>
<proteinExistence type="predicted"/>
<keyword evidence="1" id="KW-0240">DNA-directed RNA polymerase</keyword>